<reference evidence="7" key="1">
    <citation type="submission" date="2021-01" db="EMBL/GenBank/DDBJ databases">
        <authorList>
            <person name="Corre E."/>
            <person name="Pelletier E."/>
            <person name="Niang G."/>
            <person name="Scheremetjew M."/>
            <person name="Finn R."/>
            <person name="Kale V."/>
            <person name="Holt S."/>
            <person name="Cochrane G."/>
            <person name="Meng A."/>
            <person name="Brown T."/>
            <person name="Cohen L."/>
        </authorList>
    </citation>
    <scope>NUCLEOTIDE SEQUENCE</scope>
    <source>
        <strain evidence="7">CCMP281</strain>
    </source>
</reference>
<dbReference type="SUPFAM" id="SSF55785">
    <property type="entry name" value="PYP-like sensor domain (PAS domain)"/>
    <property type="match status" value="1"/>
</dbReference>
<dbReference type="PANTHER" id="PTHR10015">
    <property type="entry name" value="HEAT SHOCK TRANSCRIPTION FACTOR"/>
    <property type="match status" value="1"/>
</dbReference>
<evidence type="ECO:0000256" key="4">
    <source>
        <dbReference type="RuleBase" id="RU004020"/>
    </source>
</evidence>
<dbReference type="InterPro" id="IPR036388">
    <property type="entry name" value="WH-like_DNA-bd_sf"/>
</dbReference>
<feature type="compositionally biased region" description="Polar residues" evidence="5">
    <location>
        <begin position="218"/>
        <end position="227"/>
    </location>
</feature>
<organism evidence="7">
    <name type="scientific">Haptolina ericina</name>
    <dbReference type="NCBI Taxonomy" id="156174"/>
    <lineage>
        <taxon>Eukaryota</taxon>
        <taxon>Haptista</taxon>
        <taxon>Haptophyta</taxon>
        <taxon>Prymnesiophyceae</taxon>
        <taxon>Prymnesiales</taxon>
        <taxon>Prymnesiaceae</taxon>
        <taxon>Haptolina</taxon>
    </lineage>
</organism>
<feature type="compositionally biased region" description="Low complexity" evidence="5">
    <location>
        <begin position="600"/>
        <end position="615"/>
    </location>
</feature>
<evidence type="ECO:0000259" key="6">
    <source>
        <dbReference type="SMART" id="SM00415"/>
    </source>
</evidence>
<dbReference type="PANTHER" id="PTHR10015:SF206">
    <property type="entry name" value="HSF-TYPE DNA-BINDING DOMAIN-CONTAINING PROTEIN"/>
    <property type="match status" value="1"/>
</dbReference>
<proteinExistence type="inferred from homology"/>
<dbReference type="InterPro" id="IPR000232">
    <property type="entry name" value="HSF_DNA-bd"/>
</dbReference>
<sequence length="653" mass="67602">MCTPGGQPMSACQLIVSCEPSCIVVAASAGLLELTGHTEAELLLKPASLFRGDATCASTAAALRTAIQERRHLMVRMIGLTKSGLSFVTDVEARPIPTSTGHLEEKACCLLEYTNSKLVAPQGEATQPVSQSATVHRGAACASEGAAVWGEAWPAGETESAPNEAAAGIGRTGMLAPLPRPPASADTATACGLMAPPAAPPTESVSGNAAMKKRARQPEQSTAQAACSGQGRPASGAGSSMPLADADAGLLLSSEVLHDTDMMADAEALQAISMTRCDSNISNVSARSDSERERPARDKPAPFLTKLIQILETNEYAPIVRWSEHASSAESAPSPAFSIVDTVAFSKSVLPQFFKHNKLSSFVQQLYTYGFRRCADTVLPKRAAKPDAPPPLQLSPSSEGGLTFQHDLFRPGAPELLRQIKRGGMGRDCIASAASPALPVSPAVAPPPSSEEEVAALSQDVILLEQAINYLAAMESERRLNGARLIDTITRWVQYRVLESSIPDYSASNSVPDYFAMGRQATMGSEVDVAQATAAAAETLTAVAWSGREGPAAPLSVDGGGSERDGRPDGMAGVAAVSSSSSSISTLETASCDGEGSRTSCARGRGSQSSAASESGSDKGSDKGSVSSKAQQAMKACEKGANSPPHSDNSIEA</sequence>
<dbReference type="InterPro" id="IPR035965">
    <property type="entry name" value="PAS-like_dom_sf"/>
</dbReference>
<evidence type="ECO:0000256" key="2">
    <source>
        <dbReference type="ARBA" id="ARBA00023125"/>
    </source>
</evidence>
<dbReference type="Pfam" id="PF00447">
    <property type="entry name" value="HSF_DNA-bind"/>
    <property type="match status" value="1"/>
</dbReference>
<feature type="compositionally biased region" description="Polar residues" evidence="5">
    <location>
        <begin position="644"/>
        <end position="653"/>
    </location>
</feature>
<dbReference type="AlphaFoldDB" id="A0A7S3AUH0"/>
<dbReference type="Gene3D" id="3.30.450.20">
    <property type="entry name" value="PAS domain"/>
    <property type="match status" value="1"/>
</dbReference>
<keyword evidence="3" id="KW-0539">Nucleus</keyword>
<keyword evidence="2" id="KW-0238">DNA-binding</keyword>
<feature type="domain" description="HSF-type DNA-binding" evidence="6">
    <location>
        <begin position="299"/>
        <end position="423"/>
    </location>
</feature>
<feature type="region of interest" description="Disordered" evidence="5">
    <location>
        <begin position="178"/>
        <end position="241"/>
    </location>
</feature>
<dbReference type="GO" id="GO:0003700">
    <property type="term" value="F:DNA-binding transcription factor activity"/>
    <property type="evidence" value="ECO:0007669"/>
    <property type="project" value="InterPro"/>
</dbReference>
<dbReference type="EMBL" id="HBHX01028100">
    <property type="protein sequence ID" value="CAE0115001.1"/>
    <property type="molecule type" value="Transcribed_RNA"/>
</dbReference>
<evidence type="ECO:0000256" key="3">
    <source>
        <dbReference type="ARBA" id="ARBA00023242"/>
    </source>
</evidence>
<dbReference type="SMART" id="SM00415">
    <property type="entry name" value="HSF"/>
    <property type="match status" value="1"/>
</dbReference>
<dbReference type="GO" id="GO:0005634">
    <property type="term" value="C:nucleus"/>
    <property type="evidence" value="ECO:0007669"/>
    <property type="project" value="UniProtKB-SubCell"/>
</dbReference>
<comment type="subcellular location">
    <subcellularLocation>
        <location evidence="1">Nucleus</location>
    </subcellularLocation>
</comment>
<dbReference type="InterPro" id="IPR036390">
    <property type="entry name" value="WH_DNA-bd_sf"/>
</dbReference>
<name>A0A7S3AUH0_9EUKA</name>
<dbReference type="SUPFAM" id="SSF46785">
    <property type="entry name" value="Winged helix' DNA-binding domain"/>
    <property type="match status" value="1"/>
</dbReference>
<dbReference type="Gene3D" id="1.10.10.10">
    <property type="entry name" value="Winged helix-like DNA-binding domain superfamily/Winged helix DNA-binding domain"/>
    <property type="match status" value="1"/>
</dbReference>
<dbReference type="GO" id="GO:0043565">
    <property type="term" value="F:sequence-specific DNA binding"/>
    <property type="evidence" value="ECO:0007669"/>
    <property type="project" value="InterPro"/>
</dbReference>
<comment type="similarity">
    <text evidence="4">Belongs to the HSF family.</text>
</comment>
<evidence type="ECO:0000256" key="5">
    <source>
        <dbReference type="SAM" id="MobiDB-lite"/>
    </source>
</evidence>
<gene>
    <name evidence="7" type="ORF">HERI1096_LOCUS15686</name>
</gene>
<evidence type="ECO:0000256" key="1">
    <source>
        <dbReference type="ARBA" id="ARBA00004123"/>
    </source>
</evidence>
<evidence type="ECO:0000313" key="7">
    <source>
        <dbReference type="EMBL" id="CAE0115001.1"/>
    </source>
</evidence>
<protein>
    <recommendedName>
        <fullName evidence="6">HSF-type DNA-binding domain-containing protein</fullName>
    </recommendedName>
</protein>
<feature type="region of interest" description="Disordered" evidence="5">
    <location>
        <begin position="549"/>
        <end position="653"/>
    </location>
</feature>
<accession>A0A7S3AUH0</accession>